<feature type="transmembrane region" description="Helical" evidence="5">
    <location>
        <begin position="238"/>
        <end position="261"/>
    </location>
</feature>
<keyword evidence="5" id="KW-0812">Transmembrane</keyword>
<proteinExistence type="predicted"/>
<evidence type="ECO:0000259" key="6">
    <source>
        <dbReference type="Pfam" id="PF20147"/>
    </source>
</evidence>
<feature type="region of interest" description="Disordered" evidence="4">
    <location>
        <begin position="1"/>
        <end position="26"/>
    </location>
</feature>
<evidence type="ECO:0000256" key="1">
    <source>
        <dbReference type="ARBA" id="ARBA00004340"/>
    </source>
</evidence>
<keyword evidence="8" id="KW-1185">Reference proteome</keyword>
<dbReference type="EMBL" id="JAGDFM010000010">
    <property type="protein sequence ID" value="KAG7392513.1"/>
    <property type="molecule type" value="Genomic_DNA"/>
</dbReference>
<evidence type="ECO:0000256" key="5">
    <source>
        <dbReference type="SAM" id="Phobius"/>
    </source>
</evidence>
<dbReference type="InterPro" id="IPR045379">
    <property type="entry name" value="Crinkler_N"/>
</dbReference>
<evidence type="ECO:0000256" key="4">
    <source>
        <dbReference type="SAM" id="MobiDB-lite"/>
    </source>
</evidence>
<dbReference type="Pfam" id="PF20147">
    <property type="entry name" value="Crinkler"/>
    <property type="match status" value="1"/>
</dbReference>
<keyword evidence="3" id="KW-0964">Secreted</keyword>
<reference evidence="7" key="1">
    <citation type="submission" date="2021-02" db="EMBL/GenBank/DDBJ databases">
        <authorList>
            <person name="Palmer J.M."/>
        </authorList>
    </citation>
    <scope>NUCLEOTIDE SEQUENCE</scope>
    <source>
        <strain evidence="7">SCRP734</strain>
    </source>
</reference>
<accession>A0A8T1WKN1</accession>
<sequence>MSFPALMTDAMEGEESPTQELHEQEPEPQELELWCLVVGMVGTAFPVIVKRTDRVWELQKTIKNEAVEIYGDFNAAQLRVYLARKDNGEWLTAGEVKNIENGDTEPAKALLIRGHLASMSHLQGIFKDRDDNVVHILVPAPQKAAEVQVAADIAGKRKRSEQSIGDAETIDVSADELNLLFDVLKQKKQTEQNLIPTFGLNEFWKGYGGFPSSYFVRVEELVLWRLVMRIMSKRDKRVAIVGSAGVGKSCFLMLVSFYLAFVEKRKVLIIRRLHDFSEASGVIYLDGENSTCIRKTNLSAAKISSLPDRKEFQGALILVDGYSRQEVDHQFGIFPYQLIASPIEGECTSNESSSELVLPAWRFDDLLQYAESTLEDWKKSTGQQDQAKKKCTRELAIEQYFYSGGSLRDFCRHRTGVKNGMDGICTIVHKAQTLDLELQQNPRGCNLLDQIRRHYVVDPNNEEHYWLVSHWRIEMDSGYACKRIGRFLDEEKQLNLYQLAQKLQAGFGGSAFEQCFFGAVRRSTKRYPVQMVNVVVNSDPSCSNQRYDRLVLRGRPFACEGSTEEECYEELSQVSSGSYCHLGNVDFPFVDAVVMCEGVLRGGNVKETIVAMISTTVSNKKPFNPELWTKLNKALDGNDSIPSSVPRVFVVVGPDTSTCKRFALIDAPASDAFMVCCYDPLKFYRRPTVARIS</sequence>
<dbReference type="OrthoDB" id="126527at2759"/>
<dbReference type="GO" id="GO:0005576">
    <property type="term" value="C:extracellular region"/>
    <property type="evidence" value="ECO:0007669"/>
    <property type="project" value="UniProtKB-SubCell"/>
</dbReference>
<feature type="domain" description="Crinkler effector protein N-terminal" evidence="6">
    <location>
        <begin position="31"/>
        <end position="138"/>
    </location>
</feature>
<gene>
    <name evidence="7" type="ORF">PHYPSEUDO_000201</name>
</gene>
<evidence type="ECO:0000256" key="2">
    <source>
        <dbReference type="ARBA" id="ARBA00004613"/>
    </source>
</evidence>
<evidence type="ECO:0000313" key="8">
    <source>
        <dbReference type="Proteomes" id="UP000694044"/>
    </source>
</evidence>
<comment type="caution">
    <text evidence="7">The sequence shown here is derived from an EMBL/GenBank/DDBJ whole genome shotgun (WGS) entry which is preliminary data.</text>
</comment>
<organism evidence="7 8">
    <name type="scientific">Phytophthora pseudosyringae</name>
    <dbReference type="NCBI Taxonomy" id="221518"/>
    <lineage>
        <taxon>Eukaryota</taxon>
        <taxon>Sar</taxon>
        <taxon>Stramenopiles</taxon>
        <taxon>Oomycota</taxon>
        <taxon>Peronosporomycetes</taxon>
        <taxon>Peronosporales</taxon>
        <taxon>Peronosporaceae</taxon>
        <taxon>Phytophthora</taxon>
    </lineage>
</organism>
<evidence type="ECO:0000313" key="7">
    <source>
        <dbReference type="EMBL" id="KAG7392513.1"/>
    </source>
</evidence>
<dbReference type="AlphaFoldDB" id="A0A8T1WKN1"/>
<comment type="subcellular location">
    <subcellularLocation>
        <location evidence="1">Host cell</location>
    </subcellularLocation>
    <subcellularLocation>
        <location evidence="2">Secreted</location>
    </subcellularLocation>
</comment>
<name>A0A8T1WKN1_9STRA</name>
<dbReference type="GO" id="GO:0043657">
    <property type="term" value="C:host cell"/>
    <property type="evidence" value="ECO:0007669"/>
    <property type="project" value="UniProtKB-SubCell"/>
</dbReference>
<evidence type="ECO:0000256" key="3">
    <source>
        <dbReference type="ARBA" id="ARBA00022525"/>
    </source>
</evidence>
<keyword evidence="5" id="KW-1133">Transmembrane helix</keyword>
<protein>
    <recommendedName>
        <fullName evidence="6">Crinkler effector protein N-terminal domain-containing protein</fullName>
    </recommendedName>
</protein>
<keyword evidence="5" id="KW-0472">Membrane</keyword>
<dbReference type="Proteomes" id="UP000694044">
    <property type="component" value="Unassembled WGS sequence"/>
</dbReference>